<name>A0A2S9Y1B9_9BACT</name>
<protein>
    <submittedName>
        <fullName evidence="1">Uncharacterized protein</fullName>
    </submittedName>
</protein>
<organism evidence="1 2">
    <name type="scientific">Enhygromyxa salina</name>
    <dbReference type="NCBI Taxonomy" id="215803"/>
    <lineage>
        <taxon>Bacteria</taxon>
        <taxon>Pseudomonadati</taxon>
        <taxon>Myxococcota</taxon>
        <taxon>Polyangia</taxon>
        <taxon>Nannocystales</taxon>
        <taxon>Nannocystaceae</taxon>
        <taxon>Enhygromyxa</taxon>
    </lineage>
</organism>
<dbReference type="AlphaFoldDB" id="A0A2S9Y1B9"/>
<evidence type="ECO:0000313" key="2">
    <source>
        <dbReference type="Proteomes" id="UP000238823"/>
    </source>
</evidence>
<reference evidence="1 2" key="1">
    <citation type="submission" date="2018-03" db="EMBL/GenBank/DDBJ databases">
        <title>Draft Genome Sequences of the Obligatory Marine Myxobacteria Enhygromyxa salina SWB007.</title>
        <authorList>
            <person name="Poehlein A."/>
            <person name="Moghaddam J.A."/>
            <person name="Harms H."/>
            <person name="Alanjari M."/>
            <person name="Koenig G.M."/>
            <person name="Daniel R."/>
            <person name="Schaeberle T.F."/>
        </authorList>
    </citation>
    <scope>NUCLEOTIDE SEQUENCE [LARGE SCALE GENOMIC DNA]</scope>
    <source>
        <strain evidence="1 2">SWB007</strain>
    </source>
</reference>
<proteinExistence type="predicted"/>
<comment type="caution">
    <text evidence="1">The sequence shown here is derived from an EMBL/GenBank/DDBJ whole genome shotgun (WGS) entry which is preliminary data.</text>
</comment>
<dbReference type="Proteomes" id="UP000238823">
    <property type="component" value="Unassembled WGS sequence"/>
</dbReference>
<dbReference type="EMBL" id="PVNL01000123">
    <property type="protein sequence ID" value="PRP98811.1"/>
    <property type="molecule type" value="Genomic_DNA"/>
</dbReference>
<evidence type="ECO:0000313" key="1">
    <source>
        <dbReference type="EMBL" id="PRP98811.1"/>
    </source>
</evidence>
<gene>
    <name evidence="1" type="ORF">ENSA7_64430</name>
</gene>
<accession>A0A2S9Y1B9</accession>
<sequence>MNVSDEDFEKLVDYATGAVNSATSAEYNRNRPIPAWSTP</sequence>